<proteinExistence type="predicted"/>
<dbReference type="SUPFAM" id="SSF52799">
    <property type="entry name" value="(Phosphotyrosine protein) phosphatases II"/>
    <property type="match status" value="1"/>
</dbReference>
<dbReference type="Gene3D" id="3.90.190.10">
    <property type="entry name" value="Protein tyrosine phosphatase superfamily"/>
    <property type="match status" value="1"/>
</dbReference>
<comment type="caution">
    <text evidence="1">The sequence shown here is derived from an EMBL/GenBank/DDBJ whole genome shotgun (WGS) entry which is preliminary data.</text>
</comment>
<evidence type="ECO:0000313" key="2">
    <source>
        <dbReference type="Proteomes" id="UP000247498"/>
    </source>
</evidence>
<name>A0A2V0PHK8_9CHLO</name>
<accession>A0A2V0PHK8</accession>
<evidence type="ECO:0000313" key="1">
    <source>
        <dbReference type="EMBL" id="GBF96717.1"/>
    </source>
</evidence>
<protein>
    <submittedName>
        <fullName evidence="1">MAP kinase phosphatase</fullName>
    </submittedName>
</protein>
<keyword evidence="2" id="KW-1185">Reference proteome</keyword>
<sequence length="326" mass="33611">MALLSGRQWVQARPTRRAAAVEAALPARCGPARAARHRAPAPRTAPAAGAARRAATAAAAAVGEAAPPAAALPPLPPLDGSYEAQAAFSSDAAWLVPGRLLLGRYPYTSPDDLAASPGGVTGCHERWEAALDEIVTRGARVFAAVMDEAPPQGKLPIGGRGGYVPYKPVVELIAAAHAPTPPGAVVNGVRHPNLEAFLPPRRRAAAPGVAEYFESERVAFAHWAVAPGAAPDADTLSDIVSDLSSRVRRGQGVYLHSRKGAGRGGAVGAALLVELYGLSADEALERVQRAHDTRNAGGEGFSPETEAQREAVRAFAAARRAGGGKQ</sequence>
<dbReference type="GO" id="GO:0016301">
    <property type="term" value="F:kinase activity"/>
    <property type="evidence" value="ECO:0007669"/>
    <property type="project" value="UniProtKB-KW"/>
</dbReference>
<dbReference type="OrthoDB" id="2017893at2759"/>
<dbReference type="AlphaFoldDB" id="A0A2V0PHK8"/>
<reference evidence="1 2" key="1">
    <citation type="journal article" date="2018" name="Sci. Rep.">
        <title>Raphidocelis subcapitata (=Pseudokirchneriella subcapitata) provides an insight into genome evolution and environmental adaptations in the Sphaeropleales.</title>
        <authorList>
            <person name="Suzuki S."/>
            <person name="Yamaguchi H."/>
            <person name="Nakajima N."/>
            <person name="Kawachi M."/>
        </authorList>
    </citation>
    <scope>NUCLEOTIDE SEQUENCE [LARGE SCALE GENOMIC DNA]</scope>
    <source>
        <strain evidence="1 2">NIES-35</strain>
    </source>
</reference>
<dbReference type="EMBL" id="BDRX01000085">
    <property type="protein sequence ID" value="GBF96717.1"/>
    <property type="molecule type" value="Genomic_DNA"/>
</dbReference>
<dbReference type="InterPro" id="IPR029021">
    <property type="entry name" value="Prot-tyrosine_phosphatase-like"/>
</dbReference>
<keyword evidence="1" id="KW-0418">Kinase</keyword>
<keyword evidence="1" id="KW-0808">Transferase</keyword>
<organism evidence="1 2">
    <name type="scientific">Raphidocelis subcapitata</name>
    <dbReference type="NCBI Taxonomy" id="307507"/>
    <lineage>
        <taxon>Eukaryota</taxon>
        <taxon>Viridiplantae</taxon>
        <taxon>Chlorophyta</taxon>
        <taxon>core chlorophytes</taxon>
        <taxon>Chlorophyceae</taxon>
        <taxon>CS clade</taxon>
        <taxon>Sphaeropleales</taxon>
        <taxon>Selenastraceae</taxon>
        <taxon>Raphidocelis</taxon>
    </lineage>
</organism>
<dbReference type="Proteomes" id="UP000247498">
    <property type="component" value="Unassembled WGS sequence"/>
</dbReference>
<gene>
    <name evidence="1" type="ORF">Rsub_09459</name>
</gene>
<dbReference type="InParanoid" id="A0A2V0PHK8"/>